<keyword evidence="3" id="KW-1185">Reference proteome</keyword>
<organism evidence="2 3">
    <name type="scientific">Lysobacter gummosus</name>
    <dbReference type="NCBI Taxonomy" id="262324"/>
    <lineage>
        <taxon>Bacteria</taxon>
        <taxon>Pseudomonadati</taxon>
        <taxon>Pseudomonadota</taxon>
        <taxon>Gammaproteobacteria</taxon>
        <taxon>Lysobacterales</taxon>
        <taxon>Lysobacteraceae</taxon>
        <taxon>Lysobacter</taxon>
    </lineage>
</organism>
<dbReference type="Proteomes" id="UP000829194">
    <property type="component" value="Chromosome"/>
</dbReference>
<proteinExistence type="predicted"/>
<protein>
    <submittedName>
        <fullName evidence="2">DUF4034 domain-containing protein</fullName>
    </submittedName>
</protein>
<reference evidence="2 3" key="1">
    <citation type="submission" date="2022-03" db="EMBL/GenBank/DDBJ databases">
        <title>Complete genome sequence of Lysobacter capsici VKM B-2533 and Lysobacter gummosus 10.1.1, promising sources of lytic agents.</title>
        <authorList>
            <person name="Tarlachkov S.V."/>
            <person name="Kudryakova I.V."/>
            <person name="Afoshin A.S."/>
            <person name="Leontyevskaya E.A."/>
            <person name="Leontyevskaya N.V."/>
        </authorList>
    </citation>
    <scope>NUCLEOTIDE SEQUENCE [LARGE SCALE GENOMIC DNA]</scope>
    <source>
        <strain evidence="2 3">10.1.1</strain>
    </source>
</reference>
<dbReference type="EMBL" id="CP093547">
    <property type="protein sequence ID" value="UNP29581.1"/>
    <property type="molecule type" value="Genomic_DNA"/>
</dbReference>
<evidence type="ECO:0000313" key="2">
    <source>
        <dbReference type="EMBL" id="UNP29581.1"/>
    </source>
</evidence>
<evidence type="ECO:0000256" key="1">
    <source>
        <dbReference type="SAM" id="MobiDB-lite"/>
    </source>
</evidence>
<name>A0ABY3XAE4_9GAMM</name>
<sequence>MDRNHQAVGSWFVVSLMLALVGPLQAQTRAEPSASSEAARLTAEQRSASQKAAMVERQARVESRVEEMRRQVERLRNPTPEDVRQRVAEYQRNAPQREAQRREELKRALVDGPELDMREALAGQAQALFAAGDFAKLDALYDDVAQRSARTPSGLWKSSVVYAGLKGVAGEAGSAEQYQRSDAVLQKWLHDRPGSALARLLRAHLMFRRAWAFRGGDYSANVDKRNWQPFFEWLRQTKEYLDAEKAIASTRPEYYALTINLLKSQQKSPFSTFDEGLNKFPTYYEMYFSMLEYLLPKWNGSAEQIEHFASEAVARTQQSEGHGMYARIYWYASQTQFRDKLFLETEANWARMREGFDDVIARYPDQWNLQNYASFACDADDDETLAKLFERIREPSLDVAWRSRARYVTCGRRVGKFKD</sequence>
<gene>
    <name evidence="2" type="ORF">MOV92_24530</name>
</gene>
<accession>A0ABY3XAE4</accession>
<dbReference type="RefSeq" id="WP_083512807.1">
    <property type="nucleotide sequence ID" value="NZ_CP011131.1"/>
</dbReference>
<evidence type="ECO:0000313" key="3">
    <source>
        <dbReference type="Proteomes" id="UP000829194"/>
    </source>
</evidence>
<feature type="region of interest" description="Disordered" evidence="1">
    <location>
        <begin position="31"/>
        <end position="50"/>
    </location>
</feature>